<dbReference type="Proteomes" id="UP000325113">
    <property type="component" value="Unassembled WGS sequence"/>
</dbReference>
<evidence type="ECO:0000256" key="2">
    <source>
        <dbReference type="ARBA" id="ARBA00023155"/>
    </source>
</evidence>
<dbReference type="InterPro" id="IPR050224">
    <property type="entry name" value="TALE_homeobox"/>
</dbReference>
<dbReference type="InterPro" id="IPR009057">
    <property type="entry name" value="Homeodomain-like_sf"/>
</dbReference>
<keyword evidence="2" id="KW-0371">Homeobox</keyword>
<dbReference type="Gene3D" id="1.10.10.60">
    <property type="entry name" value="Homeodomain-like"/>
    <property type="match status" value="1"/>
</dbReference>
<accession>A0A5A8CZB0</accession>
<dbReference type="SUPFAM" id="SSF46689">
    <property type="entry name" value="Homeodomain-like"/>
    <property type="match status" value="1"/>
</dbReference>
<dbReference type="Pfam" id="PF05920">
    <property type="entry name" value="Homeobox_KN"/>
    <property type="match status" value="1"/>
</dbReference>
<keyword evidence="3" id="KW-0539">Nucleus</keyword>
<sequence>MAADDDTLLAEAATRRRLEPLQNALVTWEDIFRMTHRSVRQTIHRRHPSQHSDEVTTALYKWLFEAGFDYPYAQGAERDDLLRRTGLTRKQLTYWLTNARKRVWAPIRKRLGLPVHLARRGEAMASPIGGPEADPAGRGQASRGDVGAKDGAKDTAINNWRVEPGGTMP</sequence>
<feature type="domain" description="Homeobox" evidence="5">
    <location>
        <begin position="44"/>
        <end position="110"/>
    </location>
</feature>
<feature type="region of interest" description="Disordered" evidence="4">
    <location>
        <begin position="125"/>
        <end position="169"/>
    </location>
</feature>
<evidence type="ECO:0000313" key="7">
    <source>
        <dbReference type="EMBL" id="KAA0158376.1"/>
    </source>
</evidence>
<keyword evidence="1" id="KW-0238">DNA-binding</keyword>
<dbReference type="GO" id="GO:0003677">
    <property type="term" value="F:DNA binding"/>
    <property type="evidence" value="ECO:0007669"/>
    <property type="project" value="UniProtKB-KW"/>
</dbReference>
<dbReference type="EMBL" id="VLTL01000041">
    <property type="protein sequence ID" value="KAA0166164.1"/>
    <property type="molecule type" value="Genomic_DNA"/>
</dbReference>
<evidence type="ECO:0000313" key="11">
    <source>
        <dbReference type="Proteomes" id="UP000325113"/>
    </source>
</evidence>
<evidence type="ECO:0000256" key="1">
    <source>
        <dbReference type="ARBA" id="ARBA00023125"/>
    </source>
</evidence>
<dbReference type="InterPro" id="IPR001356">
    <property type="entry name" value="HD"/>
</dbReference>
<proteinExistence type="predicted"/>
<evidence type="ECO:0000313" key="9">
    <source>
        <dbReference type="Proteomes" id="UP000323011"/>
    </source>
</evidence>
<name>A0A5A8CZB0_CAFRO</name>
<dbReference type="Proteomes" id="UP000324907">
    <property type="component" value="Unassembled WGS sequence"/>
</dbReference>
<dbReference type="EMBL" id="VLTM01000068">
    <property type="protein sequence ID" value="KAA0158376.1"/>
    <property type="molecule type" value="Genomic_DNA"/>
</dbReference>
<dbReference type="Proteomes" id="UP000323011">
    <property type="component" value="Unassembled WGS sequence"/>
</dbReference>
<dbReference type="CDD" id="cd00086">
    <property type="entry name" value="homeodomain"/>
    <property type="match status" value="1"/>
</dbReference>
<keyword evidence="9" id="KW-1185">Reference proteome</keyword>
<dbReference type="GO" id="GO:0006355">
    <property type="term" value="P:regulation of DNA-templated transcription"/>
    <property type="evidence" value="ECO:0007669"/>
    <property type="project" value="InterPro"/>
</dbReference>
<evidence type="ECO:0000259" key="5">
    <source>
        <dbReference type="SMART" id="SM00389"/>
    </source>
</evidence>
<protein>
    <recommendedName>
        <fullName evidence="5">Homeobox domain-containing protein</fullName>
    </recommendedName>
</protein>
<dbReference type="SMART" id="SM00389">
    <property type="entry name" value="HOX"/>
    <property type="match status" value="1"/>
</dbReference>
<dbReference type="PANTHER" id="PTHR11850">
    <property type="entry name" value="HOMEOBOX PROTEIN TRANSCRIPTION FACTORS"/>
    <property type="match status" value="1"/>
</dbReference>
<dbReference type="InterPro" id="IPR008422">
    <property type="entry name" value="KN_HD"/>
</dbReference>
<gene>
    <name evidence="8" type="ORF">FNF28_03212</name>
    <name evidence="6" type="ORF">FNF29_00025</name>
    <name evidence="7" type="ORF">FNF31_05446</name>
</gene>
<dbReference type="AlphaFoldDB" id="A0A5A8CZB0"/>
<evidence type="ECO:0000313" key="6">
    <source>
        <dbReference type="EMBL" id="KAA0157449.1"/>
    </source>
</evidence>
<organism evidence="7 11">
    <name type="scientific">Cafeteria roenbergensis</name>
    <name type="common">Marine flagellate</name>
    <dbReference type="NCBI Taxonomy" id="33653"/>
    <lineage>
        <taxon>Eukaryota</taxon>
        <taxon>Sar</taxon>
        <taxon>Stramenopiles</taxon>
        <taxon>Bigyra</taxon>
        <taxon>Opalozoa</taxon>
        <taxon>Bicosoecida</taxon>
        <taxon>Cafeteriaceae</taxon>
        <taxon>Cafeteria</taxon>
    </lineage>
</organism>
<dbReference type="EMBL" id="VLTN01000001">
    <property type="protein sequence ID" value="KAA0157449.1"/>
    <property type="molecule type" value="Genomic_DNA"/>
</dbReference>
<evidence type="ECO:0000313" key="8">
    <source>
        <dbReference type="EMBL" id="KAA0166164.1"/>
    </source>
</evidence>
<evidence type="ECO:0000256" key="3">
    <source>
        <dbReference type="ARBA" id="ARBA00023242"/>
    </source>
</evidence>
<reference evidence="9 10" key="1">
    <citation type="submission" date="2019-07" db="EMBL/GenBank/DDBJ databases">
        <title>Genomes of Cafeteria roenbergensis.</title>
        <authorList>
            <person name="Fischer M.G."/>
            <person name="Hackl T."/>
            <person name="Roman M."/>
        </authorList>
    </citation>
    <scope>NUCLEOTIDE SEQUENCE [LARGE SCALE GENOMIC DNA]</scope>
    <source>
        <strain evidence="6 9">BVI</strain>
        <strain evidence="7 11">Cflag</strain>
        <strain evidence="8 10">RCC970-E3</strain>
    </source>
</reference>
<comment type="caution">
    <text evidence="7">The sequence shown here is derived from an EMBL/GenBank/DDBJ whole genome shotgun (WGS) entry which is preliminary data.</text>
</comment>
<evidence type="ECO:0000256" key="4">
    <source>
        <dbReference type="SAM" id="MobiDB-lite"/>
    </source>
</evidence>
<evidence type="ECO:0000313" key="10">
    <source>
        <dbReference type="Proteomes" id="UP000324907"/>
    </source>
</evidence>